<dbReference type="GO" id="GO:0030163">
    <property type="term" value="P:protein catabolic process"/>
    <property type="evidence" value="ECO:0007669"/>
    <property type="project" value="InterPro"/>
</dbReference>
<dbReference type="Gene3D" id="3.40.50.300">
    <property type="entry name" value="P-loop containing nucleotide triphosphate hydrolases"/>
    <property type="match status" value="2"/>
</dbReference>
<keyword evidence="4" id="KW-0067">ATP-binding</keyword>
<dbReference type="InterPro" id="IPR046844">
    <property type="entry name" value="Lon-like_helical"/>
</dbReference>
<dbReference type="InterPro" id="IPR027065">
    <property type="entry name" value="Lon_Prtase"/>
</dbReference>
<dbReference type="PRINTS" id="PR00830">
    <property type="entry name" value="ENDOLAPTASE"/>
</dbReference>
<name>A0A7C4U899_UNCW3</name>
<dbReference type="GO" id="GO:0004176">
    <property type="term" value="F:ATP-dependent peptidase activity"/>
    <property type="evidence" value="ECO:0007669"/>
    <property type="project" value="UniProtKB-UniRule"/>
</dbReference>
<accession>A0A7C4U899</accession>
<gene>
    <name evidence="4" type="ORF">ENV67_08575</name>
</gene>
<comment type="similarity">
    <text evidence="2">Belongs to the peptidase S16 family.</text>
</comment>
<proteinExistence type="inferred from homology"/>
<dbReference type="EMBL" id="DTHG01000102">
    <property type="protein sequence ID" value="HGW92573.1"/>
    <property type="molecule type" value="Genomic_DNA"/>
</dbReference>
<dbReference type="Pfam" id="PF05362">
    <property type="entry name" value="Lon_C"/>
    <property type="match status" value="1"/>
</dbReference>
<dbReference type="InterPro" id="IPR041699">
    <property type="entry name" value="AAA_32"/>
</dbReference>
<evidence type="ECO:0000259" key="3">
    <source>
        <dbReference type="PROSITE" id="PS51786"/>
    </source>
</evidence>
<dbReference type="Pfam" id="PF20437">
    <property type="entry name" value="LonC_helical"/>
    <property type="match status" value="1"/>
</dbReference>
<dbReference type="AlphaFoldDB" id="A0A7C4U899"/>
<sequence>MEKYEIGYKDIIYTLPPLNFSNTKEIPLKTEIVGQEKAIDAIKVALSIRHSHYNLFVSGLPGTGRNTSVRHILSKMKKKTKLFDRCYVYNFSSPDTPILLTFKAGYGKRFKRDFENLAMSTIEFISNFLRSEAVAELRKLIFDKYKKNETKLFEELQKMAEPLNFKVVFLKIESYFRPVLKPVYKGQVVEYSDLEKLRAEGKISEDEYLKIEENFSKLSFELEKVLINVNELGRRAYEELDEGIKNIILPIIETKIKPLKDIYRDKKVHKFFDDFKNDILENIKKIEEEKEQFPSKYRVNLIIDNSNFKTTPIVFENSPTFQKLFGTIEFFSDSEGVFKTDFTMIKGGSLLKADGGYLVLNAYDLLTHPGVWEKLKRTLRSGELEIQPREDNIYLTSGLRPEPINVDVKVILIGEPWIYDLLYELDPEFNELFRVRADFDNTMDLNKESASQYAYVIKKVIEGENLLTMRKDGIEKVIEYGMRIAERKDKVSTEFTKVADIIREANHFAKERNGKFINAEDVEKAIEKKYFRSNLFEEKINEMIKNNEIMIDTEGEKIGQINGLEVYSIGDLSFGKPVKITANVSCGKIGVVNIEREVELSGPIHSKGVIIITGYLQEKLAQDYPLSLNGYICFEQSYTGIDGDSASAAELIALLSALTDIPLKQYIAITGSINQKGEIQPIGSVNEKIEGFYYVCSKKGLTGNQGVIIPYQNIKNLVLKNGVLKAIKEKRFHLYAIKNIEEGIEILTGLKSEEVFKKAKEKVEKYANSLKKLT</sequence>
<dbReference type="InterPro" id="IPR046843">
    <property type="entry name" value="LonB_AAA-LID"/>
</dbReference>
<feature type="active site" evidence="2">
    <location>
        <position position="688"/>
    </location>
</feature>
<dbReference type="PANTHER" id="PTHR10046">
    <property type="entry name" value="ATP DEPENDENT LON PROTEASE FAMILY MEMBER"/>
    <property type="match status" value="1"/>
</dbReference>
<feature type="active site" evidence="2">
    <location>
        <position position="645"/>
    </location>
</feature>
<dbReference type="InterPro" id="IPR008269">
    <property type="entry name" value="Lon_proteolytic"/>
</dbReference>
<dbReference type="GO" id="GO:0004252">
    <property type="term" value="F:serine-type endopeptidase activity"/>
    <property type="evidence" value="ECO:0007669"/>
    <property type="project" value="UniProtKB-UniRule"/>
</dbReference>
<dbReference type="EC" id="3.4.21.53" evidence="2"/>
<evidence type="ECO:0000256" key="1">
    <source>
        <dbReference type="ARBA" id="ARBA00022670"/>
    </source>
</evidence>
<dbReference type="Gene3D" id="3.30.230.10">
    <property type="match status" value="1"/>
</dbReference>
<comment type="caution">
    <text evidence="4">The sequence shown here is derived from an EMBL/GenBank/DDBJ whole genome shotgun (WGS) entry which is preliminary data.</text>
</comment>
<reference evidence="4" key="1">
    <citation type="journal article" date="2020" name="mSystems">
        <title>Genome- and Community-Level Interaction Insights into Carbon Utilization and Element Cycling Functions of Hydrothermarchaeota in Hydrothermal Sediment.</title>
        <authorList>
            <person name="Zhou Z."/>
            <person name="Liu Y."/>
            <person name="Xu W."/>
            <person name="Pan J."/>
            <person name="Luo Z.H."/>
            <person name="Li M."/>
        </authorList>
    </citation>
    <scope>NUCLEOTIDE SEQUENCE [LARGE SCALE GENOMIC DNA]</scope>
    <source>
        <strain evidence="4">SpSt-780</strain>
    </source>
</reference>
<evidence type="ECO:0000256" key="2">
    <source>
        <dbReference type="PROSITE-ProRule" id="PRU01122"/>
    </source>
</evidence>
<dbReference type="Pfam" id="PF20436">
    <property type="entry name" value="LonB_AAA-LID"/>
    <property type="match status" value="1"/>
</dbReference>
<dbReference type="SUPFAM" id="SSF54211">
    <property type="entry name" value="Ribosomal protein S5 domain 2-like"/>
    <property type="match status" value="1"/>
</dbReference>
<keyword evidence="1 2" id="KW-0645">Protease</keyword>
<feature type="domain" description="Lon proteolytic" evidence="3">
    <location>
        <begin position="555"/>
        <end position="750"/>
    </location>
</feature>
<organism evidence="4">
    <name type="scientific">candidate division WOR-3 bacterium</name>
    <dbReference type="NCBI Taxonomy" id="2052148"/>
    <lineage>
        <taxon>Bacteria</taxon>
        <taxon>Bacteria division WOR-3</taxon>
    </lineage>
</organism>
<dbReference type="InterPro" id="IPR014721">
    <property type="entry name" value="Ribsml_uS5_D2-typ_fold_subgr"/>
</dbReference>
<dbReference type="Gene3D" id="1.10.8.60">
    <property type="match status" value="1"/>
</dbReference>
<comment type="catalytic activity">
    <reaction evidence="2">
        <text>Hydrolysis of proteins in presence of ATP.</text>
        <dbReference type="EC" id="3.4.21.53"/>
    </reaction>
</comment>
<keyword evidence="2" id="KW-0720">Serine protease</keyword>
<dbReference type="InterPro" id="IPR027417">
    <property type="entry name" value="P-loop_NTPase"/>
</dbReference>
<dbReference type="SUPFAM" id="SSF52540">
    <property type="entry name" value="P-loop containing nucleoside triphosphate hydrolases"/>
    <property type="match status" value="1"/>
</dbReference>
<dbReference type="GO" id="GO:0005524">
    <property type="term" value="F:ATP binding"/>
    <property type="evidence" value="ECO:0007669"/>
    <property type="project" value="UniProtKB-KW"/>
</dbReference>
<dbReference type="InterPro" id="IPR020568">
    <property type="entry name" value="Ribosomal_Su5_D2-typ_SF"/>
</dbReference>
<dbReference type="GO" id="GO:0006508">
    <property type="term" value="P:proteolysis"/>
    <property type="evidence" value="ECO:0007669"/>
    <property type="project" value="UniProtKB-KW"/>
</dbReference>
<dbReference type="PROSITE" id="PS51786">
    <property type="entry name" value="LON_PROTEOLYTIC"/>
    <property type="match status" value="1"/>
</dbReference>
<protein>
    <recommendedName>
        <fullName evidence="2">endopeptidase La</fullName>
        <ecNumber evidence="2">3.4.21.53</ecNumber>
    </recommendedName>
</protein>
<dbReference type="Pfam" id="PF13654">
    <property type="entry name" value="AAA_32"/>
    <property type="match status" value="1"/>
</dbReference>
<keyword evidence="4" id="KW-0547">Nucleotide-binding</keyword>
<evidence type="ECO:0000313" key="4">
    <source>
        <dbReference type="EMBL" id="HGW92573.1"/>
    </source>
</evidence>
<keyword evidence="2" id="KW-0378">Hydrolase</keyword>